<dbReference type="Gene3D" id="1.10.1580.10">
    <property type="match status" value="1"/>
</dbReference>
<sequence>MPSFHQRVELIRVKVNPLSYLEGLSKLEGLERQQNGPHMTHQKYLKMASFIPRTAFLASEHIQKSYFLGHHRAGLEKMKAMLDSVDHVIECRDFRVPATSINPLFEEALGGKSRTIVYTKRDLGADSKPESRMKEKLISRWEQKSTKVFFASRSLKNSVTPLAKYIKYLPMAANSVIGYRMLIVGMPNVGKSTLINKLRSMTNIKNVRKSAVVRTGADPGITRKIGTPIKLFEKDDIGIYVYDTPGVFVPYVSNPDSMLKMALCGIIKDSLVPIITLADYLLFQMNQNLLMDMYGAYCAPTNDIMELLGAISRKAGRLVKGGEPDYEAAARLFITQWREGKLGLFMLDDVVKVSWEKKNARLGTTESSIPGTSLELTPERAQKILATGVV</sequence>
<dbReference type="OrthoDB" id="269151at2759"/>
<dbReference type="PANTHER" id="PTHR45782">
    <property type="entry name" value="MITOCHONDRIAL RIBOSOME-ASSOCIATED GTPASE 1"/>
    <property type="match status" value="1"/>
</dbReference>
<dbReference type="PROSITE" id="PS51721">
    <property type="entry name" value="G_CP"/>
    <property type="match status" value="1"/>
</dbReference>
<dbReference type="GO" id="GO:0005739">
    <property type="term" value="C:mitochondrion"/>
    <property type="evidence" value="ECO:0007669"/>
    <property type="project" value="TreeGrafter"/>
</dbReference>
<dbReference type="PANTHER" id="PTHR45782:SF4">
    <property type="entry name" value="MITOCHONDRIAL RIBOSOME-ASSOCIATED GTPASE 1"/>
    <property type="match status" value="1"/>
</dbReference>
<dbReference type="GO" id="GO:0005525">
    <property type="term" value="F:GTP binding"/>
    <property type="evidence" value="ECO:0007669"/>
    <property type="project" value="UniProtKB-KW"/>
</dbReference>
<dbReference type="SUPFAM" id="SSF52540">
    <property type="entry name" value="P-loop containing nucleoside triphosphate hydrolases"/>
    <property type="match status" value="1"/>
</dbReference>
<keyword evidence="5" id="KW-1185">Reference proteome</keyword>
<dbReference type="GO" id="GO:0032543">
    <property type="term" value="P:mitochondrial translation"/>
    <property type="evidence" value="ECO:0007669"/>
    <property type="project" value="TreeGrafter"/>
</dbReference>
<evidence type="ECO:0000256" key="1">
    <source>
        <dbReference type="ARBA" id="ARBA00022741"/>
    </source>
</evidence>
<dbReference type="InterPro" id="IPR006073">
    <property type="entry name" value="GTP-bd"/>
</dbReference>
<comment type="caution">
    <text evidence="4">The sequence shown here is derived from an EMBL/GenBank/DDBJ whole genome shotgun (WGS) entry which is preliminary data.</text>
</comment>
<evidence type="ECO:0000259" key="3">
    <source>
        <dbReference type="PROSITE" id="PS51721"/>
    </source>
</evidence>
<keyword evidence="2" id="KW-0342">GTP-binding</keyword>
<dbReference type="InterPro" id="IPR027417">
    <property type="entry name" value="P-loop_NTPase"/>
</dbReference>
<organism evidence="4 5">
    <name type="scientific">Trichophyton violaceum</name>
    <dbReference type="NCBI Taxonomy" id="34388"/>
    <lineage>
        <taxon>Eukaryota</taxon>
        <taxon>Fungi</taxon>
        <taxon>Dikarya</taxon>
        <taxon>Ascomycota</taxon>
        <taxon>Pezizomycotina</taxon>
        <taxon>Eurotiomycetes</taxon>
        <taxon>Eurotiomycetidae</taxon>
        <taxon>Onygenales</taxon>
        <taxon>Arthrodermataceae</taxon>
        <taxon>Trichophyton</taxon>
    </lineage>
</organism>
<keyword evidence="1" id="KW-0547">Nucleotide-binding</keyword>
<dbReference type="EMBL" id="LHPN01000002">
    <property type="protein sequence ID" value="OAL73423.1"/>
    <property type="molecule type" value="Genomic_DNA"/>
</dbReference>
<dbReference type="AlphaFoldDB" id="A0A178FPA0"/>
<dbReference type="Proteomes" id="UP000243519">
    <property type="component" value="Unassembled WGS sequence"/>
</dbReference>
<dbReference type="Gene3D" id="3.40.50.300">
    <property type="entry name" value="P-loop containing nucleotide triphosphate hydrolases"/>
    <property type="match status" value="1"/>
</dbReference>
<accession>A0A178FPA0</accession>
<reference evidence="4 5" key="1">
    <citation type="submission" date="2016-05" db="EMBL/GenBank/DDBJ databases">
        <title>Genome sequencing of Trichophyton violaceum CMCC(F)T3l isolated from hair.</title>
        <authorList>
            <person name="Zhan P."/>
            <person name="Tao Y."/>
            <person name="Liu W."/>
        </authorList>
    </citation>
    <scope>NUCLEOTIDE SEQUENCE [LARGE SCALE GENOMIC DNA]</scope>
    <source>
        <strain evidence="5">CMCC(F)T3l</strain>
    </source>
</reference>
<evidence type="ECO:0000256" key="2">
    <source>
        <dbReference type="ARBA" id="ARBA00023134"/>
    </source>
</evidence>
<dbReference type="InterPro" id="IPR023179">
    <property type="entry name" value="GTP-bd_ortho_bundle_sf"/>
</dbReference>
<dbReference type="Pfam" id="PF01926">
    <property type="entry name" value="MMR_HSR1"/>
    <property type="match status" value="1"/>
</dbReference>
<dbReference type="GO" id="GO:0003924">
    <property type="term" value="F:GTPase activity"/>
    <property type="evidence" value="ECO:0007669"/>
    <property type="project" value="TreeGrafter"/>
</dbReference>
<evidence type="ECO:0000313" key="5">
    <source>
        <dbReference type="Proteomes" id="UP000243519"/>
    </source>
</evidence>
<evidence type="ECO:0000313" key="4">
    <source>
        <dbReference type="EMBL" id="OAL73423.1"/>
    </source>
</evidence>
<name>A0A178FPA0_TRIVO</name>
<gene>
    <name evidence="4" type="ORF">A7D00_1449</name>
</gene>
<proteinExistence type="predicted"/>
<protein>
    <submittedName>
        <fullName evidence="4">Mitochondrial GTPase</fullName>
    </submittedName>
</protein>
<dbReference type="InterPro" id="IPR030378">
    <property type="entry name" value="G_CP_dom"/>
</dbReference>
<feature type="domain" description="CP-type G" evidence="3">
    <location>
        <begin position="75"/>
        <end position="250"/>
    </location>
</feature>